<dbReference type="RefSeq" id="WP_369343958.1">
    <property type="nucleotide sequence ID" value="NZ_CP129674.1"/>
</dbReference>
<feature type="compositionally biased region" description="Polar residues" evidence="1">
    <location>
        <begin position="67"/>
        <end position="105"/>
    </location>
</feature>
<dbReference type="KEGG" id="baqk:QN215_08930"/>
<organism evidence="2">
    <name type="scientific">Bifidobacterium aquikefiricola</name>
    <dbReference type="NCBI Taxonomy" id="3059038"/>
    <lineage>
        <taxon>Bacteria</taxon>
        <taxon>Bacillati</taxon>
        <taxon>Actinomycetota</taxon>
        <taxon>Actinomycetes</taxon>
        <taxon>Bifidobacteriales</taxon>
        <taxon>Bifidobacteriaceae</taxon>
        <taxon>Bifidobacterium</taxon>
    </lineage>
</organism>
<dbReference type="AlphaFoldDB" id="A0AB39U6I0"/>
<reference evidence="2" key="1">
    <citation type="submission" date="2023-07" db="EMBL/GenBank/DDBJ databases">
        <title>Bifidobacterium aquikefiriaerophilum sp. nov. and Bifidobacterium eccum sp. nov., isolated from water kefir.</title>
        <authorList>
            <person name="Breselge S."/>
            <person name="Bellassi P."/>
            <person name="Barcenilla C."/>
            <person name="Alvarez-Ordonez A."/>
            <person name="Morelli L."/>
            <person name="Cotter P.D."/>
        </authorList>
    </citation>
    <scope>NUCLEOTIDE SEQUENCE</scope>
    <source>
        <strain evidence="2">WK041_4_12</strain>
    </source>
</reference>
<evidence type="ECO:0000256" key="1">
    <source>
        <dbReference type="SAM" id="MobiDB-lite"/>
    </source>
</evidence>
<sequence length="222" mass="22548">MGHRKQKVLVGVAAILGVLILAGLLVWAEQSWSTTQAEMIASTQAAAGSSSARSTAHGSDAAKNHGDSSGATTQNSHHANGQTNGDAATGDSSSGKQSNDANQMNDGVARDTQQYTNSTNVNDGKIAAQVELNWWDANEAGISATGGVTNLIGPGGTCTLTASRGSATVSTSTTSIANATTTSCARMTIPRNKLSVGSWQIRLSYTSSQASGTSTEATVDVD</sequence>
<name>A0AB39U6I0_9BIFI</name>
<evidence type="ECO:0008006" key="3">
    <source>
        <dbReference type="Google" id="ProtNLM"/>
    </source>
</evidence>
<evidence type="ECO:0000313" key="2">
    <source>
        <dbReference type="EMBL" id="XDS44370.1"/>
    </source>
</evidence>
<gene>
    <name evidence="2" type="ORF">QN215_08930</name>
</gene>
<accession>A0AB39U6I0</accession>
<protein>
    <recommendedName>
        <fullName evidence="3">Secreted protein</fullName>
    </recommendedName>
</protein>
<dbReference type="EMBL" id="CP129674">
    <property type="protein sequence ID" value="XDS44370.1"/>
    <property type="molecule type" value="Genomic_DNA"/>
</dbReference>
<feature type="region of interest" description="Disordered" evidence="1">
    <location>
        <begin position="48"/>
        <end position="105"/>
    </location>
</feature>
<proteinExistence type="predicted"/>
<feature type="compositionally biased region" description="Low complexity" evidence="1">
    <location>
        <begin position="48"/>
        <end position="59"/>
    </location>
</feature>